<dbReference type="PANTHER" id="PTHR46825">
    <property type="entry name" value="D-ALANYL-D-ALANINE-CARBOXYPEPTIDASE/ENDOPEPTIDASE AMPH"/>
    <property type="match status" value="1"/>
</dbReference>
<organism evidence="2 3">
    <name type="scientific">Lacipirellula limnantheis</name>
    <dbReference type="NCBI Taxonomy" id="2528024"/>
    <lineage>
        <taxon>Bacteria</taxon>
        <taxon>Pseudomonadati</taxon>
        <taxon>Planctomycetota</taxon>
        <taxon>Planctomycetia</taxon>
        <taxon>Pirellulales</taxon>
        <taxon>Lacipirellulaceae</taxon>
        <taxon>Lacipirellula</taxon>
    </lineage>
</organism>
<protein>
    <submittedName>
        <fullName evidence="2">Beta-lactamase</fullName>
    </submittedName>
</protein>
<dbReference type="PANTHER" id="PTHR46825:SF8">
    <property type="entry name" value="BETA-LACTAMASE-RELATED"/>
    <property type="match status" value="1"/>
</dbReference>
<dbReference type="Proteomes" id="UP000317909">
    <property type="component" value="Chromosome"/>
</dbReference>
<sequence length="1166" mass="122300">MGLLKRSKRSRSRAIVDRPRRFELLEDRRVMAVVTGQSTFDASLFGDNIELMSDGNAVGYGYAINFDGQTLAAVGGGGQARTVADAPQRDFNSLTEMEISSVSKTVTATAVLHVLQSQPGGLDAALNALLTDYLPSDWTPGANVQNVTLRHLLTHTSGFLEEGNSIGVNFESYGQNTFTNLRSLVQAGLPAPTVAADGVYDAPRWGSSYNNANFSLLAKVVLPKLLNPGINLTAANYANRDATSGGIYKEYVQDEIFAPLGIVADLAPADVNPAKGYNLATAEDLPGLSQSNLTNTGGAFGWKMSARELATFLDGIRRDDSLLTAATRQMRDDQELGWYQSEDAFGEFFTHNGATSSASGNFRSQIVALPADVEVSYLMNSELGNLPGGSIGSMLKTAYVNAWSELTVAGTSSDDDFLIRLDNNGFRPSIEVVLNGATEFIHWIDTFDSLTLNGGFGNDTFTIEGWNPSIDLNINGSFGNDAVSVMPGVRNIEWVNGMTFNGGTGDDSLVVNDQNNPYSNAALSRIYTAASGSVARYAAHPAFPGNPAFSIPVVVGFSGVENLDLTTGAQQDVVSVVSKTSGQARVRTGNGDDTIIVAQSAGNLETVDGLEVDGQAGLDTIRLFDHNKASADPDAVGQYDVESDNVSRYVSSLGSVSGVGADGVGVEFSQVENLELTATDMVDVIRVHATTIGLTTIHGGAGGDILNASPAGKNLETVDDLVFHGDAGLDSIVLNDQNNPYTYPGLNRQYEVSSAGVSRMTGLPLGDLLLPLSIEVAYSSVEELTLKTGGQGDVVDVESVPSAGAQLQTGAGDDVVNTSPAGANFETIHGLQVDGGAGNDSLHVHDENNPYELGPGGGVYAISPSTVSRFKEHILFDNVAVPVELGFTAMENVSIAAGNQGDEFNVDGTGSAATLSLDGNSGSDRFNIDSPAFATISVQGDFPIFAPGDQLSVNGENLYAVATVPGLYLVGSGAMTIGAATVNYSGIETSLMHPQIYGGPGDFDSNGVVNGEDLTHATLGFYARFGDDLDGSDFLVWQRNFGNSLLPAEVRGGQLTFENAMAPVASIAAVPQDDEHRLDAFAYGPLAGRSTPRVDSVVRQASRSRKQQAQAKAPSVAANKPLTADVRDWAFALMSGSDAAVAGHDEAASPWDDAFADFGLAVSATV</sequence>
<proteinExistence type="predicted"/>
<dbReference type="InterPro" id="IPR001466">
    <property type="entry name" value="Beta-lactam-related"/>
</dbReference>
<dbReference type="KEGG" id="llh:I41_28170"/>
<dbReference type="InterPro" id="IPR018247">
    <property type="entry name" value="EF_Hand_1_Ca_BS"/>
</dbReference>
<evidence type="ECO:0000313" key="3">
    <source>
        <dbReference type="Proteomes" id="UP000317909"/>
    </source>
</evidence>
<gene>
    <name evidence="2" type="ORF">I41_28170</name>
</gene>
<dbReference type="Gene3D" id="3.40.710.10">
    <property type="entry name" value="DD-peptidase/beta-lactamase superfamily"/>
    <property type="match status" value="1"/>
</dbReference>
<dbReference type="AlphaFoldDB" id="A0A517TZ28"/>
<dbReference type="PROSITE" id="PS00018">
    <property type="entry name" value="EF_HAND_1"/>
    <property type="match status" value="1"/>
</dbReference>
<accession>A0A517TZ28</accession>
<evidence type="ECO:0000313" key="2">
    <source>
        <dbReference type="EMBL" id="QDT73628.1"/>
    </source>
</evidence>
<dbReference type="PRINTS" id="PR00313">
    <property type="entry name" value="CABNDNGRPT"/>
</dbReference>
<name>A0A517TZ28_9BACT</name>
<dbReference type="SUPFAM" id="SSF56601">
    <property type="entry name" value="beta-lactamase/transpeptidase-like"/>
    <property type="match status" value="1"/>
</dbReference>
<dbReference type="EMBL" id="CP036339">
    <property type="protein sequence ID" value="QDT73628.1"/>
    <property type="molecule type" value="Genomic_DNA"/>
</dbReference>
<dbReference type="Gene3D" id="2.160.20.160">
    <property type="match status" value="1"/>
</dbReference>
<dbReference type="Pfam" id="PF00144">
    <property type="entry name" value="Beta-lactamase"/>
    <property type="match status" value="1"/>
</dbReference>
<dbReference type="OrthoDB" id="9770183at2"/>
<feature type="domain" description="Beta-lactamase-related" evidence="1">
    <location>
        <begin position="51"/>
        <end position="371"/>
    </location>
</feature>
<keyword evidence="3" id="KW-1185">Reference proteome</keyword>
<evidence type="ECO:0000259" key="1">
    <source>
        <dbReference type="Pfam" id="PF00144"/>
    </source>
</evidence>
<dbReference type="InterPro" id="IPR050491">
    <property type="entry name" value="AmpC-like"/>
</dbReference>
<dbReference type="InterPro" id="IPR012338">
    <property type="entry name" value="Beta-lactam/transpept-like"/>
</dbReference>
<reference evidence="2 3" key="1">
    <citation type="submission" date="2019-02" db="EMBL/GenBank/DDBJ databases">
        <title>Deep-cultivation of Planctomycetes and their phenomic and genomic characterization uncovers novel biology.</title>
        <authorList>
            <person name="Wiegand S."/>
            <person name="Jogler M."/>
            <person name="Boedeker C."/>
            <person name="Pinto D."/>
            <person name="Vollmers J."/>
            <person name="Rivas-Marin E."/>
            <person name="Kohn T."/>
            <person name="Peeters S.H."/>
            <person name="Heuer A."/>
            <person name="Rast P."/>
            <person name="Oberbeckmann S."/>
            <person name="Bunk B."/>
            <person name="Jeske O."/>
            <person name="Meyerdierks A."/>
            <person name="Storesund J.E."/>
            <person name="Kallscheuer N."/>
            <person name="Luecker S."/>
            <person name="Lage O.M."/>
            <person name="Pohl T."/>
            <person name="Merkel B.J."/>
            <person name="Hornburger P."/>
            <person name="Mueller R.-W."/>
            <person name="Bruemmer F."/>
            <person name="Labrenz M."/>
            <person name="Spormann A.M."/>
            <person name="Op den Camp H."/>
            <person name="Overmann J."/>
            <person name="Amann R."/>
            <person name="Jetten M.S.M."/>
            <person name="Mascher T."/>
            <person name="Medema M.H."/>
            <person name="Devos D.P."/>
            <person name="Kaster A.-K."/>
            <person name="Ovreas L."/>
            <person name="Rohde M."/>
            <person name="Galperin M.Y."/>
            <person name="Jogler C."/>
        </authorList>
    </citation>
    <scope>NUCLEOTIDE SEQUENCE [LARGE SCALE GENOMIC DNA]</scope>
    <source>
        <strain evidence="2 3">I41</strain>
    </source>
</reference>